<sequence length="275" mass="30058">MCVVSTIKVNPDEIELVIKSKPTGSTSGEKLVVGNYELTLTTKANAKTVQGTGNFSINVVDQSKFKFDLTTISAKGFKCNLTVNNTVGDLKKAAQQYIEGKVVPAVKKDEIEYQVEKETDDTKKLLEQAYNVTVAAPNTVTSVTKKIQITFKVVGEPMINLDLTKFTNKIPAPSFLNNNFKEEDLEKSVKAAVMEWLPKEYRAGISLNTVIKQKPTGAPGAELVKGEYIVTVTPSGGKVTGSYEMKFNVMQFTTNETIDLYWAGVDIPVANITNG</sequence>
<gene>
    <name evidence="1" type="ORF">M0C40_01130</name>
</gene>
<reference evidence="1 2" key="1">
    <citation type="submission" date="2022-04" db="EMBL/GenBank/DDBJ databases">
        <title>Whole genome of Spiroplasma citri.</title>
        <authorList>
            <person name="Khanchezar A."/>
            <person name="Izadpanah K."/>
            <person name="Taghavi M."/>
            <person name="Ghorbani A."/>
            <person name="Beven L."/>
        </authorList>
    </citation>
    <scope>NUCLEOTIDE SEQUENCE [LARGE SCALE GENOMIC DNA]</scope>
    <source>
        <strain evidence="1 2">D4</strain>
    </source>
</reference>
<dbReference type="EMBL" id="CP096246">
    <property type="protein sequence ID" value="WFG96650.1"/>
    <property type="molecule type" value="Genomic_DNA"/>
</dbReference>
<name>A0AAX3SZ84_SPICI</name>
<evidence type="ECO:0000313" key="1">
    <source>
        <dbReference type="EMBL" id="WFG96650.1"/>
    </source>
</evidence>
<evidence type="ECO:0000313" key="2">
    <source>
        <dbReference type="Proteomes" id="UP001214629"/>
    </source>
</evidence>
<dbReference type="Proteomes" id="UP001214629">
    <property type="component" value="Chromosome"/>
</dbReference>
<protein>
    <recommendedName>
        <fullName evidence="3">Lipoprotein</fullName>
    </recommendedName>
</protein>
<evidence type="ECO:0008006" key="3">
    <source>
        <dbReference type="Google" id="ProtNLM"/>
    </source>
</evidence>
<dbReference type="RefSeq" id="WP_277938914.1">
    <property type="nucleotide sequence ID" value="NZ_CP096246.1"/>
</dbReference>
<accession>A0AAX3SZ84</accession>
<keyword evidence="2" id="KW-1185">Reference proteome</keyword>
<proteinExistence type="predicted"/>
<organism evidence="1 2">
    <name type="scientific">Spiroplasma citri</name>
    <dbReference type="NCBI Taxonomy" id="2133"/>
    <lineage>
        <taxon>Bacteria</taxon>
        <taxon>Bacillati</taxon>
        <taxon>Mycoplasmatota</taxon>
        <taxon>Mollicutes</taxon>
        <taxon>Entomoplasmatales</taxon>
        <taxon>Spiroplasmataceae</taxon>
        <taxon>Spiroplasma</taxon>
    </lineage>
</organism>
<dbReference type="AlphaFoldDB" id="A0AAX3SZ84"/>